<dbReference type="KEGG" id="bac:BamMC406_5964"/>
<dbReference type="RefSeq" id="WP_012372306.1">
    <property type="nucleotide sequence ID" value="NC_010557.1"/>
</dbReference>
<evidence type="ECO:0000313" key="9">
    <source>
        <dbReference type="EMBL" id="ACB68400.1"/>
    </source>
</evidence>
<evidence type="ECO:0000313" key="10">
    <source>
        <dbReference type="Proteomes" id="UP000001680"/>
    </source>
</evidence>
<dbReference type="GO" id="GO:0005524">
    <property type="term" value="F:ATP binding"/>
    <property type="evidence" value="ECO:0007669"/>
    <property type="project" value="UniProtKB-KW"/>
</dbReference>
<accession>B1Z3T7</accession>
<dbReference type="Proteomes" id="UP000001680">
    <property type="component" value="Chromosome 3"/>
</dbReference>
<name>B1Z3T7_BURA4</name>
<evidence type="ECO:0000259" key="8">
    <source>
        <dbReference type="Pfam" id="PF17042"/>
    </source>
</evidence>
<evidence type="ECO:0000256" key="6">
    <source>
        <dbReference type="ARBA" id="ARBA00023277"/>
    </source>
</evidence>
<reference evidence="10" key="1">
    <citation type="submission" date="2008-04" db="EMBL/GenBank/DDBJ databases">
        <title>Complete sequence of chromosome 3 of Burkholderia ambifaria MC40-6.</title>
        <authorList>
            <person name="Copeland A."/>
            <person name="Lucas S."/>
            <person name="Lapidus A."/>
            <person name="Glavina del Rio T."/>
            <person name="Dalin E."/>
            <person name="Tice H."/>
            <person name="Pitluck S."/>
            <person name="Chain P."/>
            <person name="Malfatti S."/>
            <person name="Shin M."/>
            <person name="Vergez L."/>
            <person name="Lang D."/>
            <person name="Schmutz J."/>
            <person name="Larimer F."/>
            <person name="Land M."/>
            <person name="Hauser L."/>
            <person name="Kyrpides N."/>
            <person name="Lykidis A."/>
            <person name="Ramette A."/>
            <person name="Konstantinidis K."/>
            <person name="Tiedje J."/>
            <person name="Richardson P."/>
        </authorList>
    </citation>
    <scope>NUCLEOTIDE SEQUENCE [LARGE SCALE GENOMIC DNA]</scope>
    <source>
        <strain evidence="10">MC40-6</strain>
    </source>
</reference>
<dbReference type="GO" id="GO:0016301">
    <property type="term" value="F:kinase activity"/>
    <property type="evidence" value="ECO:0007669"/>
    <property type="project" value="UniProtKB-KW"/>
</dbReference>
<keyword evidence="4" id="KW-0418">Kinase</keyword>
<evidence type="ECO:0000256" key="2">
    <source>
        <dbReference type="ARBA" id="ARBA00022679"/>
    </source>
</evidence>
<evidence type="ECO:0000256" key="4">
    <source>
        <dbReference type="ARBA" id="ARBA00022777"/>
    </source>
</evidence>
<feature type="domain" description="Four-carbon acid sugar kinase nucleotide binding" evidence="8">
    <location>
        <begin position="257"/>
        <end position="403"/>
    </location>
</feature>
<dbReference type="InterPro" id="IPR037051">
    <property type="entry name" value="4-carb_acid_sugar_kinase_N_sf"/>
</dbReference>
<dbReference type="InterPro" id="IPR010737">
    <property type="entry name" value="4-carb_acid_sugar_kinase_N"/>
</dbReference>
<keyword evidence="6" id="KW-0119">Carbohydrate metabolism</keyword>
<sequence>MNANAVAQHAARLLIVADDLSGAADCAVAGLHHGLTAMVLLDTEHAPAPTNGVDILSVDVDSRRASKDEAARRNVAAIESLSHSDTRIYKKVDSTLRGNVATEVAALASHLGMAIVCPAYPASGRTTRDGRQWVRGVPVEASEYWRNENIRGKADLVALLCAEHLRVAYAAIGTVRAEPGALAACLREMQSEGAQAVVCDAESDDDLQRIARASATLDNVFWVGSAGLAPAVIEALEPRRGIAEPAAAGDDPQGPVLTIVGSMSSISHAQVEYLKANAGASLVALEVAVSALDDPRSDVTTAVCNALRHGRHVVVSMSQTQRGDVNDGLLFCNRLASLLAPAVRHAGAIIATGGETARALLIAAGASALRVVDEIEDGMPLLECRLQGKTFPVVTKAGGFGQPGSIHHAWRRLANEGKTANTAQTNL</sequence>
<dbReference type="OrthoDB" id="191465at2"/>
<dbReference type="AlphaFoldDB" id="B1Z3T7"/>
<dbReference type="EMBL" id="CP001027">
    <property type="protein sequence ID" value="ACB68400.1"/>
    <property type="molecule type" value="Genomic_DNA"/>
</dbReference>
<dbReference type="Pfam" id="PF17042">
    <property type="entry name" value="NBD_C"/>
    <property type="match status" value="1"/>
</dbReference>
<evidence type="ECO:0000256" key="3">
    <source>
        <dbReference type="ARBA" id="ARBA00022741"/>
    </source>
</evidence>
<dbReference type="Gene3D" id="3.40.980.20">
    <property type="entry name" value="Four-carbon acid sugar kinase, nucleotide binding domain"/>
    <property type="match status" value="1"/>
</dbReference>
<evidence type="ECO:0000256" key="5">
    <source>
        <dbReference type="ARBA" id="ARBA00022840"/>
    </source>
</evidence>
<dbReference type="InterPro" id="IPR031475">
    <property type="entry name" value="NBD_C"/>
</dbReference>
<dbReference type="HOGENOM" id="CLU_029424_0_1_4"/>
<dbReference type="SUPFAM" id="SSF142764">
    <property type="entry name" value="YgbK-like"/>
    <property type="match status" value="1"/>
</dbReference>
<organism evidence="9 10">
    <name type="scientific">Burkholderia ambifaria (strain MC40-6)</name>
    <dbReference type="NCBI Taxonomy" id="398577"/>
    <lineage>
        <taxon>Bacteria</taxon>
        <taxon>Pseudomonadati</taxon>
        <taxon>Pseudomonadota</taxon>
        <taxon>Betaproteobacteria</taxon>
        <taxon>Burkholderiales</taxon>
        <taxon>Burkholderiaceae</taxon>
        <taxon>Burkholderia</taxon>
        <taxon>Burkholderia cepacia complex</taxon>
    </lineage>
</organism>
<keyword evidence="3" id="KW-0547">Nucleotide-binding</keyword>
<evidence type="ECO:0000256" key="1">
    <source>
        <dbReference type="ARBA" id="ARBA00005715"/>
    </source>
</evidence>
<keyword evidence="2" id="KW-0808">Transferase</keyword>
<keyword evidence="5" id="KW-0067">ATP-binding</keyword>
<comment type="similarity">
    <text evidence="1">Belongs to the four-carbon acid sugar kinase family.</text>
</comment>
<protein>
    <submittedName>
        <fullName evidence="9">Type III effector Hrp-dependent outers</fullName>
    </submittedName>
</protein>
<dbReference type="Gene3D" id="3.40.50.10840">
    <property type="entry name" value="Putative sugar-binding, N-terminal domain"/>
    <property type="match status" value="1"/>
</dbReference>
<dbReference type="Pfam" id="PF07005">
    <property type="entry name" value="SBD_N"/>
    <property type="match status" value="1"/>
</dbReference>
<proteinExistence type="inferred from homology"/>
<dbReference type="InterPro" id="IPR042213">
    <property type="entry name" value="NBD_C_sf"/>
</dbReference>
<feature type="domain" description="Four-carbon acid sugar kinase N-terminal" evidence="7">
    <location>
        <begin position="13"/>
        <end position="231"/>
    </location>
</feature>
<evidence type="ECO:0000259" key="7">
    <source>
        <dbReference type="Pfam" id="PF07005"/>
    </source>
</evidence>
<gene>
    <name evidence="9" type="ordered locus">BamMC406_5964</name>
</gene>